<evidence type="ECO:0000256" key="1">
    <source>
        <dbReference type="SAM" id="Phobius"/>
    </source>
</evidence>
<keyword evidence="1" id="KW-0812">Transmembrane</keyword>
<reference evidence="3" key="1">
    <citation type="submission" date="2017-09" db="EMBL/GenBank/DDBJ databases">
        <title>Depth-based differentiation of microbial function through sediment-hosted aquifers and enrichment of novel symbionts in the deep terrestrial subsurface.</title>
        <authorList>
            <person name="Probst A.J."/>
            <person name="Ladd B."/>
            <person name="Jarett J.K."/>
            <person name="Geller-Mcgrath D.E."/>
            <person name="Sieber C.M.K."/>
            <person name="Emerson J.B."/>
            <person name="Anantharaman K."/>
            <person name="Thomas B.C."/>
            <person name="Malmstrom R."/>
            <person name="Stieglmeier M."/>
            <person name="Klingl A."/>
            <person name="Woyke T."/>
            <person name="Ryan C.M."/>
            <person name="Banfield J.F."/>
        </authorList>
    </citation>
    <scope>NUCLEOTIDE SEQUENCE [LARGE SCALE GENOMIC DNA]</scope>
</reference>
<comment type="caution">
    <text evidence="2">The sequence shown here is derived from an EMBL/GenBank/DDBJ whole genome shotgun (WGS) entry which is preliminary data.</text>
</comment>
<evidence type="ECO:0000313" key="2">
    <source>
        <dbReference type="EMBL" id="PIR68145.1"/>
    </source>
</evidence>
<evidence type="ECO:0008006" key="4">
    <source>
        <dbReference type="Google" id="ProtNLM"/>
    </source>
</evidence>
<protein>
    <recommendedName>
        <fullName evidence="4">Type 4 fimbrial biogenesis protein PilX N-terminal domain-containing protein</fullName>
    </recommendedName>
</protein>
<dbReference type="Proteomes" id="UP000230094">
    <property type="component" value="Unassembled WGS sequence"/>
</dbReference>
<feature type="transmembrane region" description="Helical" evidence="1">
    <location>
        <begin position="12"/>
        <end position="36"/>
    </location>
</feature>
<accession>A0A2H0TD08</accession>
<keyword evidence="1" id="KW-0472">Membrane</keyword>
<dbReference type="AlphaFoldDB" id="A0A2H0TD08"/>
<gene>
    <name evidence="2" type="ORF">COU49_02195</name>
</gene>
<proteinExistence type="predicted"/>
<evidence type="ECO:0000313" key="3">
    <source>
        <dbReference type="Proteomes" id="UP000230094"/>
    </source>
</evidence>
<sequence length="157" mass="17020">MIANTLKNNRGFVMLFTVTISSILLSIALGVINISLNEVRFSTSARDTNDAFFAADVGAECALFFDNSDPDLNAFTGTADMRCNKTNITLNGSDPSWNFVFTGLGSSGQSCAKVTIVKNFIDPYTYTTITSKGYNTGDANCDSTSSNRVEREIKLSY</sequence>
<keyword evidence="1" id="KW-1133">Transmembrane helix</keyword>
<organism evidence="2 3">
    <name type="scientific">Candidatus Nomurabacteria bacterium CG10_big_fil_rev_8_21_14_0_10_35_16</name>
    <dbReference type="NCBI Taxonomy" id="1974731"/>
    <lineage>
        <taxon>Bacteria</taxon>
        <taxon>Candidatus Nomuraibacteriota</taxon>
    </lineage>
</organism>
<dbReference type="EMBL" id="PFCQ01000013">
    <property type="protein sequence ID" value="PIR68145.1"/>
    <property type="molecule type" value="Genomic_DNA"/>
</dbReference>
<name>A0A2H0TD08_9BACT</name>